<name>A0A158JG36_9BURK</name>
<sequence>MDKPVNVVLDVRFFSTGAGNEPVRDWLRELGAADRKTIGEDIKTVQIGWPLGMPLVRKMGKDMWEVRIHLHRRTARVLFTVVGDVMVLLHGFVKKSQDTPKEELDVAKDRLRQFRQG</sequence>
<evidence type="ECO:0000313" key="1">
    <source>
        <dbReference type="EMBL" id="SAL67807.1"/>
    </source>
</evidence>
<gene>
    <name evidence="1" type="ORF">AWB69_07867</name>
</gene>
<dbReference type="OrthoDB" id="3233388at2"/>
<dbReference type="Proteomes" id="UP000054683">
    <property type="component" value="Unassembled WGS sequence"/>
</dbReference>
<dbReference type="InterPro" id="IPR009241">
    <property type="entry name" value="HigB-like"/>
</dbReference>
<accession>A0A158JG36</accession>
<proteinExistence type="predicted"/>
<evidence type="ECO:0000313" key="2">
    <source>
        <dbReference type="Proteomes" id="UP000054683"/>
    </source>
</evidence>
<organism evidence="1 2">
    <name type="scientific">Caballeronia udeis</name>
    <dbReference type="NCBI Taxonomy" id="1232866"/>
    <lineage>
        <taxon>Bacteria</taxon>
        <taxon>Pseudomonadati</taxon>
        <taxon>Pseudomonadota</taxon>
        <taxon>Betaproteobacteria</taxon>
        <taxon>Burkholderiales</taxon>
        <taxon>Burkholderiaceae</taxon>
        <taxon>Caballeronia</taxon>
    </lineage>
</organism>
<dbReference type="RefSeq" id="WP_062091988.1">
    <property type="nucleotide sequence ID" value="NZ_FCOK02000087.1"/>
</dbReference>
<protein>
    <submittedName>
        <fullName evidence="1">Bacteriophage protein</fullName>
    </submittedName>
</protein>
<reference evidence="1 2" key="1">
    <citation type="submission" date="2016-01" db="EMBL/GenBank/DDBJ databases">
        <authorList>
            <person name="Oliw E.H."/>
        </authorList>
    </citation>
    <scope>NUCLEOTIDE SEQUENCE [LARGE SCALE GENOMIC DNA]</scope>
    <source>
        <strain evidence="1">LMG 27134</strain>
    </source>
</reference>
<dbReference type="EMBL" id="FCOK02000087">
    <property type="protein sequence ID" value="SAL67807.1"/>
    <property type="molecule type" value="Genomic_DNA"/>
</dbReference>
<dbReference type="Pfam" id="PF05973">
    <property type="entry name" value="Gp49"/>
    <property type="match status" value="1"/>
</dbReference>
<dbReference type="AlphaFoldDB" id="A0A158JG36"/>